<comment type="similarity">
    <text evidence="2">Belongs to the ABC transporter superfamily.</text>
</comment>
<dbReference type="AlphaFoldDB" id="A0A0K2SP12"/>
<reference evidence="11" key="1">
    <citation type="submission" date="2015-07" db="EMBL/GenBank/DDBJ databases">
        <title>Complete genome sequence and phylogenetic analysis of Limnochorda pilosa.</title>
        <authorList>
            <person name="Watanabe M."/>
            <person name="Kojima H."/>
            <person name="Fukui M."/>
        </authorList>
    </citation>
    <scope>NUCLEOTIDE SEQUENCE [LARGE SCALE GENOMIC DNA]</scope>
    <source>
        <strain evidence="11">HC45</strain>
    </source>
</reference>
<sequence>MLPATGEPFLKAEGVHHAYPGPGGPIPSLRGVTLTVARGEWVAVAGPNGSGKSTLARILGGLTAWDAGQVWVGGEPLTPGRPPLRPRVGLVFQDPESQVVGSTVEEDVAFGPENLGLPPEEIERRVAAAVEAVGLAGLRRRPTRQLSGGQRQRLAVAGALAMEPDALVLDEPTSMLDPRGRREVLAAVLGLVRRRRLAVLWTTHLLDEALLAHRLLVLSRGRVVADGAPAALLASHGDLLEGWGLRAPALIRLAEGLRQAGVAVPEQASTVEAVAGAVARAWRSRLRGRVP</sequence>
<feature type="domain" description="ABC transporter" evidence="9">
    <location>
        <begin position="10"/>
        <end position="245"/>
    </location>
</feature>
<dbReference type="GO" id="GO:0005524">
    <property type="term" value="F:ATP binding"/>
    <property type="evidence" value="ECO:0007669"/>
    <property type="project" value="UniProtKB-KW"/>
</dbReference>
<dbReference type="PROSITE" id="PS50893">
    <property type="entry name" value="ABC_TRANSPORTER_2"/>
    <property type="match status" value="1"/>
</dbReference>
<keyword evidence="8" id="KW-0472">Membrane</keyword>
<evidence type="ECO:0000256" key="3">
    <source>
        <dbReference type="ARBA" id="ARBA00022448"/>
    </source>
</evidence>
<dbReference type="CDD" id="cd03225">
    <property type="entry name" value="ABC_cobalt_CbiO_domain1"/>
    <property type="match status" value="1"/>
</dbReference>
<keyword evidence="11" id="KW-1185">Reference proteome</keyword>
<evidence type="ECO:0000256" key="4">
    <source>
        <dbReference type="ARBA" id="ARBA00022475"/>
    </source>
</evidence>
<dbReference type="InterPro" id="IPR003593">
    <property type="entry name" value="AAA+_ATPase"/>
</dbReference>
<dbReference type="GO" id="GO:0016887">
    <property type="term" value="F:ATP hydrolysis activity"/>
    <property type="evidence" value="ECO:0007669"/>
    <property type="project" value="InterPro"/>
</dbReference>
<dbReference type="Gene3D" id="3.40.50.300">
    <property type="entry name" value="P-loop containing nucleotide triphosphate hydrolases"/>
    <property type="match status" value="1"/>
</dbReference>
<dbReference type="RefSeq" id="WP_082726662.1">
    <property type="nucleotide sequence ID" value="NZ_AP014924.1"/>
</dbReference>
<dbReference type="SMART" id="SM00382">
    <property type="entry name" value="AAA"/>
    <property type="match status" value="1"/>
</dbReference>
<keyword evidence="3" id="KW-0813">Transport</keyword>
<protein>
    <submittedName>
        <fullName evidence="10">Cobalt ABC transporter ATP-binding protein</fullName>
    </submittedName>
</protein>
<evidence type="ECO:0000256" key="2">
    <source>
        <dbReference type="ARBA" id="ARBA00005417"/>
    </source>
</evidence>
<dbReference type="PROSITE" id="PS00211">
    <property type="entry name" value="ABC_TRANSPORTER_1"/>
    <property type="match status" value="1"/>
</dbReference>
<dbReference type="InterPro" id="IPR015856">
    <property type="entry name" value="ABC_transpr_CbiO/EcfA_su"/>
</dbReference>
<dbReference type="InterPro" id="IPR017871">
    <property type="entry name" value="ABC_transporter-like_CS"/>
</dbReference>
<dbReference type="EMBL" id="AP014924">
    <property type="protein sequence ID" value="BAS28855.1"/>
    <property type="molecule type" value="Genomic_DNA"/>
</dbReference>
<evidence type="ECO:0000313" key="10">
    <source>
        <dbReference type="EMBL" id="BAS28855.1"/>
    </source>
</evidence>
<dbReference type="PATRIC" id="fig|1555112.3.peg.3073"/>
<dbReference type="Proteomes" id="UP000065807">
    <property type="component" value="Chromosome"/>
</dbReference>
<evidence type="ECO:0000259" key="9">
    <source>
        <dbReference type="PROSITE" id="PS50893"/>
    </source>
</evidence>
<organism evidence="10 11">
    <name type="scientific">Limnochorda pilosa</name>
    <dbReference type="NCBI Taxonomy" id="1555112"/>
    <lineage>
        <taxon>Bacteria</taxon>
        <taxon>Bacillati</taxon>
        <taxon>Bacillota</taxon>
        <taxon>Limnochordia</taxon>
        <taxon>Limnochordales</taxon>
        <taxon>Limnochordaceae</taxon>
        <taxon>Limnochorda</taxon>
    </lineage>
</organism>
<dbReference type="KEGG" id="lpil:LIP_3026"/>
<dbReference type="Pfam" id="PF00005">
    <property type="entry name" value="ABC_tran"/>
    <property type="match status" value="1"/>
</dbReference>
<dbReference type="FunFam" id="3.40.50.300:FF:000224">
    <property type="entry name" value="Energy-coupling factor transporter ATP-binding protein EcfA"/>
    <property type="match status" value="1"/>
</dbReference>
<dbReference type="STRING" id="1555112.LIP_3026"/>
<proteinExistence type="inferred from homology"/>
<comment type="subcellular location">
    <subcellularLocation>
        <location evidence="1">Cell membrane</location>
        <topology evidence="1">Peripheral membrane protein</topology>
    </subcellularLocation>
</comment>
<reference evidence="11" key="2">
    <citation type="journal article" date="2016" name="Int. J. Syst. Evol. Microbiol.">
        <title>Complete genome sequence and cell structure of Limnochorda pilosa, a Gram-negative spore-former within the phylum Firmicutes.</title>
        <authorList>
            <person name="Watanabe M."/>
            <person name="Kojima H."/>
            <person name="Fukui M."/>
        </authorList>
    </citation>
    <scope>NUCLEOTIDE SEQUENCE [LARGE SCALE GENOMIC DNA]</scope>
    <source>
        <strain evidence="11">HC45</strain>
    </source>
</reference>
<keyword evidence="6 10" id="KW-0067">ATP-binding</keyword>
<dbReference type="GO" id="GO:0042626">
    <property type="term" value="F:ATPase-coupled transmembrane transporter activity"/>
    <property type="evidence" value="ECO:0007669"/>
    <property type="project" value="TreeGrafter"/>
</dbReference>
<evidence type="ECO:0000256" key="6">
    <source>
        <dbReference type="ARBA" id="ARBA00022840"/>
    </source>
</evidence>
<dbReference type="InterPro" id="IPR050095">
    <property type="entry name" value="ECF_ABC_transporter_ATP-bd"/>
</dbReference>
<dbReference type="InterPro" id="IPR027417">
    <property type="entry name" value="P-loop_NTPase"/>
</dbReference>
<keyword evidence="5" id="KW-0547">Nucleotide-binding</keyword>
<evidence type="ECO:0000256" key="5">
    <source>
        <dbReference type="ARBA" id="ARBA00022741"/>
    </source>
</evidence>
<accession>A0A0K2SP12</accession>
<keyword evidence="7" id="KW-1278">Translocase</keyword>
<dbReference type="PANTHER" id="PTHR43553">
    <property type="entry name" value="HEAVY METAL TRANSPORTER"/>
    <property type="match status" value="1"/>
</dbReference>
<evidence type="ECO:0000313" key="11">
    <source>
        <dbReference type="Proteomes" id="UP000065807"/>
    </source>
</evidence>
<evidence type="ECO:0000256" key="1">
    <source>
        <dbReference type="ARBA" id="ARBA00004202"/>
    </source>
</evidence>
<evidence type="ECO:0000256" key="7">
    <source>
        <dbReference type="ARBA" id="ARBA00022967"/>
    </source>
</evidence>
<dbReference type="InterPro" id="IPR003439">
    <property type="entry name" value="ABC_transporter-like_ATP-bd"/>
</dbReference>
<dbReference type="SUPFAM" id="SSF52540">
    <property type="entry name" value="P-loop containing nucleoside triphosphate hydrolases"/>
    <property type="match status" value="1"/>
</dbReference>
<dbReference type="GO" id="GO:0043190">
    <property type="term" value="C:ATP-binding cassette (ABC) transporter complex"/>
    <property type="evidence" value="ECO:0007669"/>
    <property type="project" value="TreeGrafter"/>
</dbReference>
<gene>
    <name evidence="10" type="ORF">LIP_3026</name>
</gene>
<dbReference type="OrthoDB" id="9784332at2"/>
<name>A0A0K2SP12_LIMPI</name>
<evidence type="ECO:0000256" key="8">
    <source>
        <dbReference type="ARBA" id="ARBA00023136"/>
    </source>
</evidence>
<dbReference type="PANTHER" id="PTHR43553:SF24">
    <property type="entry name" value="ENERGY-COUPLING FACTOR TRANSPORTER ATP-BINDING PROTEIN ECFA1"/>
    <property type="match status" value="1"/>
</dbReference>
<keyword evidence="4" id="KW-1003">Cell membrane</keyword>